<dbReference type="EMBL" id="JASJQH010008401">
    <property type="protein sequence ID" value="KAK9692965.1"/>
    <property type="molecule type" value="Genomic_DNA"/>
</dbReference>
<gene>
    <name evidence="1" type="ORF">K7432_014130</name>
</gene>
<evidence type="ECO:0000313" key="1">
    <source>
        <dbReference type="EMBL" id="KAK9692965.1"/>
    </source>
</evidence>
<name>A0ABR2VPW2_9FUNG</name>
<organism evidence="1 2">
    <name type="scientific">Basidiobolus ranarum</name>
    <dbReference type="NCBI Taxonomy" id="34480"/>
    <lineage>
        <taxon>Eukaryota</taxon>
        <taxon>Fungi</taxon>
        <taxon>Fungi incertae sedis</taxon>
        <taxon>Zoopagomycota</taxon>
        <taxon>Entomophthoromycotina</taxon>
        <taxon>Basidiobolomycetes</taxon>
        <taxon>Basidiobolales</taxon>
        <taxon>Basidiobolaceae</taxon>
        <taxon>Basidiobolus</taxon>
    </lineage>
</organism>
<sequence>MISNFPMSHLITPEMAVTKHNGFLFSSLEHDLWTATIGKQVRGHQCFDSDYSAGQSDQTPIRLL</sequence>
<protein>
    <submittedName>
        <fullName evidence="1">Uncharacterized protein</fullName>
    </submittedName>
</protein>
<keyword evidence="2" id="KW-1185">Reference proteome</keyword>
<reference evidence="1 2" key="1">
    <citation type="submission" date="2023-04" db="EMBL/GenBank/DDBJ databases">
        <title>Genome of Basidiobolus ranarum AG-B5.</title>
        <authorList>
            <person name="Stajich J.E."/>
            <person name="Carter-House D."/>
            <person name="Gryganskyi A."/>
        </authorList>
    </citation>
    <scope>NUCLEOTIDE SEQUENCE [LARGE SCALE GENOMIC DNA]</scope>
    <source>
        <strain evidence="1 2">AG-B5</strain>
    </source>
</reference>
<evidence type="ECO:0000313" key="2">
    <source>
        <dbReference type="Proteomes" id="UP001479436"/>
    </source>
</evidence>
<dbReference type="Proteomes" id="UP001479436">
    <property type="component" value="Unassembled WGS sequence"/>
</dbReference>
<proteinExistence type="predicted"/>
<accession>A0ABR2VPW2</accession>
<comment type="caution">
    <text evidence="1">The sequence shown here is derived from an EMBL/GenBank/DDBJ whole genome shotgun (WGS) entry which is preliminary data.</text>
</comment>